<keyword evidence="3" id="KW-1003">Cell membrane</keyword>
<dbReference type="SUPFAM" id="SSF103481">
    <property type="entry name" value="Multidrug resistance efflux transporter EmrE"/>
    <property type="match status" value="2"/>
</dbReference>
<feature type="domain" description="EamA" evidence="8">
    <location>
        <begin position="153"/>
        <end position="287"/>
    </location>
</feature>
<sequence length="309" mass="33794">MNHHKRLPVPLWLPLIIGIIAISFSAIFVRWSTAPVSVIAMYRLLLTTLLMLPFLLRHREAIACMSVKEWLPLFWSGLALGVHFLLWMGSLRFTTVASSTSILTLEPVFVLIGAIIVFRQRTHPLAVASMLTAMVGAIMIGWGDWSFKGVALLGDLLSLLGTAAIAVHMIMGKSLVSRIPSFVYSFFVFLFAAIVLAGYNVVTGIAFTGYSSSDWGIFLLLAVVPTLFGHYLFNWLLNYLRPETVSMSVLGEPLGASLLAFLLLGESLTWLQAAAGAVLLLGVWMFLRVGEKKPEDALAPAKKPSGLMS</sequence>
<dbReference type="OrthoDB" id="9790852at2"/>
<evidence type="ECO:0000256" key="4">
    <source>
        <dbReference type="ARBA" id="ARBA00022692"/>
    </source>
</evidence>
<evidence type="ECO:0000256" key="5">
    <source>
        <dbReference type="ARBA" id="ARBA00022989"/>
    </source>
</evidence>
<protein>
    <submittedName>
        <fullName evidence="9">EamA family transporter</fullName>
    </submittedName>
</protein>
<evidence type="ECO:0000256" key="3">
    <source>
        <dbReference type="ARBA" id="ARBA00022475"/>
    </source>
</evidence>
<keyword evidence="4 7" id="KW-0812">Transmembrane</keyword>
<dbReference type="InterPro" id="IPR000620">
    <property type="entry name" value="EamA_dom"/>
</dbReference>
<keyword evidence="5 7" id="KW-1133">Transmembrane helix</keyword>
<organism evidence="9 10">
    <name type="scientific">Paenibacillus cremeus</name>
    <dbReference type="NCBI Taxonomy" id="2163881"/>
    <lineage>
        <taxon>Bacteria</taxon>
        <taxon>Bacillati</taxon>
        <taxon>Bacillota</taxon>
        <taxon>Bacilli</taxon>
        <taxon>Bacillales</taxon>
        <taxon>Paenibacillaceae</taxon>
        <taxon>Paenibacillus</taxon>
    </lineage>
</organism>
<evidence type="ECO:0000313" key="9">
    <source>
        <dbReference type="EMBL" id="TVY07258.1"/>
    </source>
</evidence>
<feature type="transmembrane region" description="Helical" evidence="7">
    <location>
        <begin position="39"/>
        <end position="58"/>
    </location>
</feature>
<dbReference type="InterPro" id="IPR050638">
    <property type="entry name" value="AA-Vitamin_Transporters"/>
</dbReference>
<dbReference type="PANTHER" id="PTHR32322:SF18">
    <property type="entry name" value="S-ADENOSYLMETHIONINE_S-ADENOSYLHOMOCYSTEINE TRANSPORTER"/>
    <property type="match status" value="1"/>
</dbReference>
<feature type="transmembrane region" description="Helical" evidence="7">
    <location>
        <begin position="70"/>
        <end position="90"/>
    </location>
</feature>
<feature type="transmembrane region" description="Helical" evidence="7">
    <location>
        <begin position="245"/>
        <end position="264"/>
    </location>
</feature>
<proteinExistence type="inferred from homology"/>
<dbReference type="PANTHER" id="PTHR32322">
    <property type="entry name" value="INNER MEMBRANE TRANSPORTER"/>
    <property type="match status" value="1"/>
</dbReference>
<feature type="transmembrane region" description="Helical" evidence="7">
    <location>
        <begin position="215"/>
        <end position="233"/>
    </location>
</feature>
<evidence type="ECO:0000256" key="6">
    <source>
        <dbReference type="ARBA" id="ARBA00023136"/>
    </source>
</evidence>
<gene>
    <name evidence="9" type="ORF">FPZ49_24820</name>
</gene>
<dbReference type="InterPro" id="IPR037185">
    <property type="entry name" value="EmrE-like"/>
</dbReference>
<dbReference type="Pfam" id="PF00892">
    <property type="entry name" value="EamA"/>
    <property type="match status" value="2"/>
</dbReference>
<dbReference type="Proteomes" id="UP000317036">
    <property type="component" value="Unassembled WGS sequence"/>
</dbReference>
<feature type="domain" description="EamA" evidence="8">
    <location>
        <begin position="15"/>
        <end position="141"/>
    </location>
</feature>
<feature type="transmembrane region" description="Helical" evidence="7">
    <location>
        <begin position="12"/>
        <end position="33"/>
    </location>
</feature>
<evidence type="ECO:0000259" key="8">
    <source>
        <dbReference type="Pfam" id="PF00892"/>
    </source>
</evidence>
<feature type="transmembrane region" description="Helical" evidence="7">
    <location>
        <begin position="182"/>
        <end position="209"/>
    </location>
</feature>
<dbReference type="GO" id="GO:0005886">
    <property type="term" value="C:plasma membrane"/>
    <property type="evidence" value="ECO:0007669"/>
    <property type="project" value="UniProtKB-SubCell"/>
</dbReference>
<reference evidence="9 10" key="1">
    <citation type="submission" date="2019-07" db="EMBL/GenBank/DDBJ databases">
        <authorList>
            <person name="Kim J."/>
        </authorList>
    </citation>
    <scope>NUCLEOTIDE SEQUENCE [LARGE SCALE GENOMIC DNA]</scope>
    <source>
        <strain evidence="9 10">JC52</strain>
    </source>
</reference>
<comment type="similarity">
    <text evidence="2">Belongs to the EamA transporter family.</text>
</comment>
<evidence type="ECO:0000313" key="10">
    <source>
        <dbReference type="Proteomes" id="UP000317036"/>
    </source>
</evidence>
<feature type="transmembrane region" description="Helical" evidence="7">
    <location>
        <begin position="96"/>
        <end position="118"/>
    </location>
</feature>
<accession>A0A559K540</accession>
<comment type="subcellular location">
    <subcellularLocation>
        <location evidence="1">Cell membrane</location>
        <topology evidence="1">Multi-pass membrane protein</topology>
    </subcellularLocation>
</comment>
<dbReference type="EMBL" id="VNJI01000040">
    <property type="protein sequence ID" value="TVY07258.1"/>
    <property type="molecule type" value="Genomic_DNA"/>
</dbReference>
<evidence type="ECO:0000256" key="1">
    <source>
        <dbReference type="ARBA" id="ARBA00004651"/>
    </source>
</evidence>
<evidence type="ECO:0000256" key="2">
    <source>
        <dbReference type="ARBA" id="ARBA00007362"/>
    </source>
</evidence>
<keyword evidence="6 7" id="KW-0472">Membrane</keyword>
<name>A0A559K540_9BACL</name>
<comment type="caution">
    <text evidence="9">The sequence shown here is derived from an EMBL/GenBank/DDBJ whole genome shotgun (WGS) entry which is preliminary data.</text>
</comment>
<keyword evidence="10" id="KW-1185">Reference proteome</keyword>
<evidence type="ECO:0000256" key="7">
    <source>
        <dbReference type="SAM" id="Phobius"/>
    </source>
</evidence>
<feature type="transmembrane region" description="Helical" evidence="7">
    <location>
        <begin position="149"/>
        <end position="170"/>
    </location>
</feature>
<dbReference type="AlphaFoldDB" id="A0A559K540"/>
<dbReference type="RefSeq" id="WP_144852123.1">
    <property type="nucleotide sequence ID" value="NZ_VNJI01000040.1"/>
</dbReference>
<feature type="transmembrane region" description="Helical" evidence="7">
    <location>
        <begin position="270"/>
        <end position="287"/>
    </location>
</feature>
<feature type="transmembrane region" description="Helical" evidence="7">
    <location>
        <begin position="125"/>
        <end position="143"/>
    </location>
</feature>